<dbReference type="OrthoDB" id="20872at2759"/>
<evidence type="ECO:0000313" key="1">
    <source>
        <dbReference type="EMBL" id="PVH91623.1"/>
    </source>
</evidence>
<sequence>MQENQFKMSAINNKGTIINSAQRDIHIGTSLTAYNANTLLTLDRGPDDQPLSRQVAAIAGSEPALTAAPPERPETPPKPSCVVPFRRDPDFVDRGTLLDQIREKCCAPASRVALVGLGGVGKSQLAIEHGYRVEAASPDTWVFWVHASNAARFEQSYRAIANCVKFFGPQHPNMISSREVLTTWQLEALEIQEQEES</sequence>
<dbReference type="InterPro" id="IPR027417">
    <property type="entry name" value="P-loop_NTPase"/>
</dbReference>
<dbReference type="STRING" id="97972.A0A2V1D2A7"/>
<accession>A0A2V1D2A7</accession>
<reference evidence="1 2" key="1">
    <citation type="journal article" date="2018" name="Sci. Rep.">
        <title>Comparative genomics provides insights into the lifestyle and reveals functional heterogeneity of dark septate endophytic fungi.</title>
        <authorList>
            <person name="Knapp D.G."/>
            <person name="Nemeth J.B."/>
            <person name="Barry K."/>
            <person name="Hainaut M."/>
            <person name="Henrissat B."/>
            <person name="Johnson J."/>
            <person name="Kuo A."/>
            <person name="Lim J.H.P."/>
            <person name="Lipzen A."/>
            <person name="Nolan M."/>
            <person name="Ohm R.A."/>
            <person name="Tamas L."/>
            <person name="Grigoriev I.V."/>
            <person name="Spatafora J.W."/>
            <person name="Nagy L.G."/>
            <person name="Kovacs G.M."/>
        </authorList>
    </citation>
    <scope>NUCLEOTIDE SEQUENCE [LARGE SCALE GENOMIC DNA]</scope>
    <source>
        <strain evidence="1 2">DSE2036</strain>
    </source>
</reference>
<protein>
    <recommendedName>
        <fullName evidence="3">NB-ARC domain-containing protein</fullName>
    </recommendedName>
</protein>
<dbReference type="Gene3D" id="3.40.50.300">
    <property type="entry name" value="P-loop containing nucleotide triphosphate hydrolases"/>
    <property type="match status" value="1"/>
</dbReference>
<name>A0A2V1D2A7_9PLEO</name>
<dbReference type="EMBL" id="KZ805817">
    <property type="protein sequence ID" value="PVH91623.1"/>
    <property type="molecule type" value="Genomic_DNA"/>
</dbReference>
<dbReference type="SUPFAM" id="SSF52540">
    <property type="entry name" value="P-loop containing nucleoside triphosphate hydrolases"/>
    <property type="match status" value="1"/>
</dbReference>
<keyword evidence="2" id="KW-1185">Reference proteome</keyword>
<gene>
    <name evidence="1" type="ORF">DM02DRAFT_734103</name>
</gene>
<proteinExistence type="predicted"/>
<organism evidence="1 2">
    <name type="scientific">Periconia macrospinosa</name>
    <dbReference type="NCBI Taxonomy" id="97972"/>
    <lineage>
        <taxon>Eukaryota</taxon>
        <taxon>Fungi</taxon>
        <taxon>Dikarya</taxon>
        <taxon>Ascomycota</taxon>
        <taxon>Pezizomycotina</taxon>
        <taxon>Dothideomycetes</taxon>
        <taxon>Pleosporomycetidae</taxon>
        <taxon>Pleosporales</taxon>
        <taxon>Massarineae</taxon>
        <taxon>Periconiaceae</taxon>
        <taxon>Periconia</taxon>
    </lineage>
</organism>
<dbReference type="AlphaFoldDB" id="A0A2V1D2A7"/>
<evidence type="ECO:0000313" key="2">
    <source>
        <dbReference type="Proteomes" id="UP000244855"/>
    </source>
</evidence>
<evidence type="ECO:0008006" key="3">
    <source>
        <dbReference type="Google" id="ProtNLM"/>
    </source>
</evidence>
<dbReference type="Proteomes" id="UP000244855">
    <property type="component" value="Unassembled WGS sequence"/>
</dbReference>